<protein>
    <submittedName>
        <fullName evidence="1">Uncharacterized protein</fullName>
    </submittedName>
</protein>
<keyword evidence="2" id="KW-1185">Reference proteome</keyword>
<evidence type="ECO:0000313" key="1">
    <source>
        <dbReference type="EMBL" id="MFC4541250.1"/>
    </source>
</evidence>
<sequence length="99" mass="11189">MNCRFCGAPVQFSQHTMAHRLFELSEPDRKWWLCRDCAEIREQGHKTEGVTGPRGTCIDCDADAEYGISIVKKTPGGDVKTDGTVYQVLCERHVDDRSQ</sequence>
<dbReference type="RefSeq" id="WP_250139387.1">
    <property type="nucleotide sequence ID" value="NZ_JALIQP010000001.1"/>
</dbReference>
<dbReference type="AlphaFoldDB" id="A0ABD5PLQ2"/>
<organism evidence="1 2">
    <name type="scientific">Halosolutus amylolyticus</name>
    <dbReference type="NCBI Taxonomy" id="2932267"/>
    <lineage>
        <taxon>Archaea</taxon>
        <taxon>Methanobacteriati</taxon>
        <taxon>Methanobacteriota</taxon>
        <taxon>Stenosarchaea group</taxon>
        <taxon>Halobacteria</taxon>
        <taxon>Halobacteriales</taxon>
        <taxon>Natrialbaceae</taxon>
        <taxon>Halosolutus</taxon>
    </lineage>
</organism>
<accession>A0ABD5PLQ2</accession>
<gene>
    <name evidence="1" type="ORF">ACFO5R_04850</name>
</gene>
<reference evidence="1 2" key="1">
    <citation type="journal article" date="2019" name="Int. J. Syst. Evol. Microbiol.">
        <title>The Global Catalogue of Microorganisms (GCM) 10K type strain sequencing project: providing services to taxonomists for standard genome sequencing and annotation.</title>
        <authorList>
            <consortium name="The Broad Institute Genomics Platform"/>
            <consortium name="The Broad Institute Genome Sequencing Center for Infectious Disease"/>
            <person name="Wu L."/>
            <person name="Ma J."/>
        </authorList>
    </citation>
    <scope>NUCLEOTIDE SEQUENCE [LARGE SCALE GENOMIC DNA]</scope>
    <source>
        <strain evidence="1 2">WLHS5</strain>
    </source>
</reference>
<evidence type="ECO:0000313" key="2">
    <source>
        <dbReference type="Proteomes" id="UP001595898"/>
    </source>
</evidence>
<name>A0ABD5PLQ2_9EURY</name>
<comment type="caution">
    <text evidence="1">The sequence shown here is derived from an EMBL/GenBank/DDBJ whole genome shotgun (WGS) entry which is preliminary data.</text>
</comment>
<dbReference type="Proteomes" id="UP001595898">
    <property type="component" value="Unassembled WGS sequence"/>
</dbReference>
<dbReference type="EMBL" id="JBHSFA010000002">
    <property type="protein sequence ID" value="MFC4541250.1"/>
    <property type="molecule type" value="Genomic_DNA"/>
</dbReference>
<proteinExistence type="predicted"/>